<accession>A0ACB8SMD9</accession>
<gene>
    <name evidence="1" type="ORF">BV25DRAFT_1920220</name>
</gene>
<sequence length="198" mass="22332">MVHNLGFVYTISADDMLCILPEHHIDDKSLRIIRKELKEQGALVGKRWKGFAQDPAQQPPHEDEVFSAFPELFSSVAKACLTKVPGLDQVRQQLRNSPFTTPLSLRVTTSKPDGNMYRQPERCRVMLGMRETDRWEDAAVTLEYTKENEITQRSDVSQPSSTLFQCADPVTIYRTTGKLSGVCIISHVQIPVGDLSLE</sequence>
<dbReference type="Proteomes" id="UP000814140">
    <property type="component" value="Unassembled WGS sequence"/>
</dbReference>
<proteinExistence type="predicted"/>
<reference evidence="1" key="2">
    <citation type="journal article" date="2022" name="New Phytol.">
        <title>Evolutionary transition to the ectomycorrhizal habit in the genomes of a hyperdiverse lineage of mushroom-forming fungi.</title>
        <authorList>
            <person name="Looney B."/>
            <person name="Miyauchi S."/>
            <person name="Morin E."/>
            <person name="Drula E."/>
            <person name="Courty P.E."/>
            <person name="Kohler A."/>
            <person name="Kuo A."/>
            <person name="LaButti K."/>
            <person name="Pangilinan J."/>
            <person name="Lipzen A."/>
            <person name="Riley R."/>
            <person name="Andreopoulos W."/>
            <person name="He G."/>
            <person name="Johnson J."/>
            <person name="Nolan M."/>
            <person name="Tritt A."/>
            <person name="Barry K.W."/>
            <person name="Grigoriev I.V."/>
            <person name="Nagy L.G."/>
            <person name="Hibbett D."/>
            <person name="Henrissat B."/>
            <person name="Matheny P.B."/>
            <person name="Labbe J."/>
            <person name="Martin F.M."/>
        </authorList>
    </citation>
    <scope>NUCLEOTIDE SEQUENCE</scope>
    <source>
        <strain evidence="1">HHB10654</strain>
    </source>
</reference>
<comment type="caution">
    <text evidence="1">The sequence shown here is derived from an EMBL/GenBank/DDBJ whole genome shotgun (WGS) entry which is preliminary data.</text>
</comment>
<evidence type="ECO:0000313" key="2">
    <source>
        <dbReference type="Proteomes" id="UP000814140"/>
    </source>
</evidence>
<name>A0ACB8SMD9_9AGAM</name>
<keyword evidence="2" id="KW-1185">Reference proteome</keyword>
<protein>
    <submittedName>
        <fullName evidence="1">Uncharacterized protein</fullName>
    </submittedName>
</protein>
<organism evidence="1 2">
    <name type="scientific">Artomyces pyxidatus</name>
    <dbReference type="NCBI Taxonomy" id="48021"/>
    <lineage>
        <taxon>Eukaryota</taxon>
        <taxon>Fungi</taxon>
        <taxon>Dikarya</taxon>
        <taxon>Basidiomycota</taxon>
        <taxon>Agaricomycotina</taxon>
        <taxon>Agaricomycetes</taxon>
        <taxon>Russulales</taxon>
        <taxon>Auriscalpiaceae</taxon>
        <taxon>Artomyces</taxon>
    </lineage>
</organism>
<reference evidence="1" key="1">
    <citation type="submission" date="2021-03" db="EMBL/GenBank/DDBJ databases">
        <authorList>
            <consortium name="DOE Joint Genome Institute"/>
            <person name="Ahrendt S."/>
            <person name="Looney B.P."/>
            <person name="Miyauchi S."/>
            <person name="Morin E."/>
            <person name="Drula E."/>
            <person name="Courty P.E."/>
            <person name="Chicoki N."/>
            <person name="Fauchery L."/>
            <person name="Kohler A."/>
            <person name="Kuo A."/>
            <person name="Labutti K."/>
            <person name="Pangilinan J."/>
            <person name="Lipzen A."/>
            <person name="Riley R."/>
            <person name="Andreopoulos W."/>
            <person name="He G."/>
            <person name="Johnson J."/>
            <person name="Barry K.W."/>
            <person name="Grigoriev I.V."/>
            <person name="Nagy L."/>
            <person name="Hibbett D."/>
            <person name="Henrissat B."/>
            <person name="Matheny P.B."/>
            <person name="Labbe J."/>
            <person name="Martin F."/>
        </authorList>
    </citation>
    <scope>NUCLEOTIDE SEQUENCE</scope>
    <source>
        <strain evidence="1">HHB10654</strain>
    </source>
</reference>
<dbReference type="EMBL" id="MU277248">
    <property type="protein sequence ID" value="KAI0057372.1"/>
    <property type="molecule type" value="Genomic_DNA"/>
</dbReference>
<evidence type="ECO:0000313" key="1">
    <source>
        <dbReference type="EMBL" id="KAI0057372.1"/>
    </source>
</evidence>